<accession>A0AAU8DMC9</accession>
<dbReference type="RefSeq" id="WP_353649037.1">
    <property type="nucleotide sequence ID" value="NZ_CP159218.1"/>
</dbReference>
<dbReference type="Pfam" id="PF03713">
    <property type="entry name" value="DUF305"/>
    <property type="match status" value="1"/>
</dbReference>
<dbReference type="PANTHER" id="PTHR36933">
    <property type="entry name" value="SLL0788 PROTEIN"/>
    <property type="match status" value="1"/>
</dbReference>
<name>A0AAU8DMC9_9ACTN</name>
<dbReference type="InterPro" id="IPR005183">
    <property type="entry name" value="DUF305_CopM-like"/>
</dbReference>
<feature type="domain" description="DUF305" evidence="2">
    <location>
        <begin position="69"/>
        <end position="229"/>
    </location>
</feature>
<dbReference type="AlphaFoldDB" id="A0AAU8DMC9"/>
<keyword evidence="1" id="KW-0732">Signal</keyword>
<sequence length="232" mass="23302">MNVRSRVGAFAAAAVLTLTAAACGTDTTTAGAPGATSMSITMGNGAGSATAGSAAGGSSAVDTAHNAADVMFAQMMTVHHQGAIAMADLAPDRAESPEVKALAVKIKAAQAPEIEQMTGWLQAWGMPPMTQSSGMGGMGGMNHGSSTGNDGSGSAMPGMMTDEQMQQLTAATGAAFDKMFLEMMIAHHEGAIEMSKTEKGSGQNPDALALADTITTSQTAEIAEMKALLQGM</sequence>
<evidence type="ECO:0000259" key="2">
    <source>
        <dbReference type="Pfam" id="PF03713"/>
    </source>
</evidence>
<evidence type="ECO:0000313" key="3">
    <source>
        <dbReference type="EMBL" id="XCG63422.1"/>
    </source>
</evidence>
<feature type="chain" id="PRO_5043347231" evidence="1">
    <location>
        <begin position="21"/>
        <end position="232"/>
    </location>
</feature>
<dbReference type="Gene3D" id="1.20.1260.10">
    <property type="match status" value="1"/>
</dbReference>
<dbReference type="PROSITE" id="PS51257">
    <property type="entry name" value="PROKAR_LIPOPROTEIN"/>
    <property type="match status" value="1"/>
</dbReference>
<dbReference type="PANTHER" id="PTHR36933:SF1">
    <property type="entry name" value="SLL0788 PROTEIN"/>
    <property type="match status" value="1"/>
</dbReference>
<evidence type="ECO:0000256" key="1">
    <source>
        <dbReference type="SAM" id="SignalP"/>
    </source>
</evidence>
<organism evidence="3">
    <name type="scientific">Nakamurella sp. A5-74</name>
    <dbReference type="NCBI Taxonomy" id="3158264"/>
    <lineage>
        <taxon>Bacteria</taxon>
        <taxon>Bacillati</taxon>
        <taxon>Actinomycetota</taxon>
        <taxon>Actinomycetes</taxon>
        <taxon>Nakamurellales</taxon>
        <taxon>Nakamurellaceae</taxon>
        <taxon>Nakamurella</taxon>
    </lineage>
</organism>
<gene>
    <name evidence="3" type="ORF">ABLG96_19850</name>
</gene>
<dbReference type="EMBL" id="CP159218">
    <property type="protein sequence ID" value="XCG63422.1"/>
    <property type="molecule type" value="Genomic_DNA"/>
</dbReference>
<feature type="signal peptide" evidence="1">
    <location>
        <begin position="1"/>
        <end position="20"/>
    </location>
</feature>
<dbReference type="InterPro" id="IPR012347">
    <property type="entry name" value="Ferritin-like"/>
</dbReference>
<proteinExistence type="predicted"/>
<reference evidence="3" key="1">
    <citation type="submission" date="2024-05" db="EMBL/GenBank/DDBJ databases">
        <authorList>
            <person name="Cai S.Y."/>
            <person name="Jin L.M."/>
            <person name="Li H.R."/>
        </authorList>
    </citation>
    <scope>NUCLEOTIDE SEQUENCE</scope>
    <source>
        <strain evidence="3">A5-74</strain>
    </source>
</reference>
<protein>
    <submittedName>
        <fullName evidence="3">DUF305 domain-containing protein</fullName>
    </submittedName>
</protein>